<dbReference type="EC" id="6.3.4.4" evidence="7"/>
<protein>
    <recommendedName>
        <fullName evidence="7">Adenylosuccinate synthetase</fullName>
        <shortName evidence="7">AMPSase</shortName>
        <shortName evidence="7">AdSS</shortName>
        <ecNumber evidence="7">6.3.4.4</ecNumber>
    </recommendedName>
    <alternativeName>
        <fullName evidence="7">IMP--aspartate ligase</fullName>
    </alternativeName>
</protein>
<evidence type="ECO:0000256" key="4">
    <source>
        <dbReference type="ARBA" id="ARBA00022755"/>
    </source>
</evidence>
<dbReference type="Gene3D" id="3.40.440.10">
    <property type="entry name" value="Adenylosuccinate Synthetase, subunit A, domain 1"/>
    <property type="match status" value="1"/>
</dbReference>
<feature type="active site" description="Proton acceptor" evidence="7">
    <location>
        <position position="32"/>
    </location>
</feature>
<comment type="function">
    <text evidence="7">Plays an important role in the de novo pathway of purine nucleotide biosynthesis. Catalyzes the first committed step in the biosynthesis of AMP from IMP.</text>
</comment>
<feature type="binding site" evidence="7">
    <location>
        <begin position="31"/>
        <end position="37"/>
    </location>
    <ligand>
        <name>GTP</name>
        <dbReference type="ChEBI" id="CHEBI:37565"/>
    </ligand>
</feature>
<comment type="subcellular location">
    <subcellularLocation>
        <location evidence="7">Cytoplasm</location>
    </subcellularLocation>
</comment>
<reference evidence="8 9" key="1">
    <citation type="submission" date="2018-06" db="EMBL/GenBank/DDBJ databases">
        <title>Genomic Encyclopedia of Type Strains, Phase IV (KMG-IV): sequencing the most valuable type-strain genomes for metagenomic binning, comparative biology and taxonomic classification.</title>
        <authorList>
            <person name="Goeker M."/>
        </authorList>
    </citation>
    <scope>NUCLEOTIDE SEQUENCE [LARGE SCALE GENOMIC DNA]</scope>
    <source>
        <strain evidence="8 9">DSM 45521</strain>
    </source>
</reference>
<comment type="caution">
    <text evidence="8">The sequence shown here is derived from an EMBL/GenBank/DDBJ whole genome shotgun (WGS) entry which is preliminary data.</text>
</comment>
<dbReference type="PANTHER" id="PTHR11846:SF0">
    <property type="entry name" value="ADENYLOSUCCINATE SYNTHETASE"/>
    <property type="match status" value="1"/>
</dbReference>
<dbReference type="GO" id="GO:0000287">
    <property type="term" value="F:magnesium ion binding"/>
    <property type="evidence" value="ECO:0007669"/>
    <property type="project" value="UniProtKB-UniRule"/>
</dbReference>
<dbReference type="GO" id="GO:0005525">
    <property type="term" value="F:GTP binding"/>
    <property type="evidence" value="ECO:0007669"/>
    <property type="project" value="UniProtKB-UniRule"/>
</dbReference>
<dbReference type="Gene3D" id="1.10.300.10">
    <property type="entry name" value="Adenylosuccinate Synthetase, subunit A, domain 2"/>
    <property type="match status" value="1"/>
</dbReference>
<dbReference type="InterPro" id="IPR001114">
    <property type="entry name" value="Adenylosuccinate_synthetase"/>
</dbReference>
<evidence type="ECO:0000256" key="6">
    <source>
        <dbReference type="ARBA" id="ARBA00023134"/>
    </source>
</evidence>
<dbReference type="UniPathway" id="UPA00075">
    <property type="reaction ID" value="UER00335"/>
</dbReference>
<keyword evidence="7" id="KW-0963">Cytoplasm</keyword>
<keyword evidence="3 7" id="KW-0547">Nucleotide-binding</keyword>
<evidence type="ECO:0000256" key="3">
    <source>
        <dbReference type="ARBA" id="ARBA00022741"/>
    </source>
</evidence>
<organism evidence="8 9">
    <name type="scientific">Williamsia limnetica</name>
    <dbReference type="NCBI Taxonomy" id="882452"/>
    <lineage>
        <taxon>Bacteria</taxon>
        <taxon>Bacillati</taxon>
        <taxon>Actinomycetota</taxon>
        <taxon>Actinomycetes</taxon>
        <taxon>Mycobacteriales</taxon>
        <taxon>Nocardiaceae</taxon>
        <taxon>Williamsia</taxon>
    </lineage>
</organism>
<evidence type="ECO:0000256" key="2">
    <source>
        <dbReference type="ARBA" id="ARBA00022723"/>
    </source>
</evidence>
<comment type="pathway">
    <text evidence="7">Purine metabolism; AMP biosynthesis via de novo pathway; AMP from IMP: step 1/2.</text>
</comment>
<feature type="binding site" description="in other chain" evidence="7">
    <location>
        <begin position="32"/>
        <end position="35"/>
    </location>
    <ligand>
        <name>IMP</name>
        <dbReference type="ChEBI" id="CHEBI:58053"/>
        <note>ligand shared between dimeric partners</note>
    </ligand>
</feature>
<dbReference type="GO" id="GO:0046040">
    <property type="term" value="P:IMP metabolic process"/>
    <property type="evidence" value="ECO:0007669"/>
    <property type="project" value="TreeGrafter"/>
</dbReference>
<dbReference type="SMART" id="SM00788">
    <property type="entry name" value="Adenylsucc_synt"/>
    <property type="match status" value="1"/>
</dbReference>
<feature type="binding site" description="in other chain" evidence="7">
    <location>
        <position position="282"/>
    </location>
    <ligand>
        <name>IMP</name>
        <dbReference type="ChEBI" id="CHEBI:58053"/>
        <note>ligand shared between dimeric partners</note>
    </ligand>
</feature>
<feature type="binding site" evidence="7">
    <location>
        <begin position="370"/>
        <end position="372"/>
    </location>
    <ligand>
        <name>GTP</name>
        <dbReference type="ChEBI" id="CHEBI:37565"/>
    </ligand>
</feature>
<proteinExistence type="inferred from homology"/>
<feature type="binding site" description="in other chain" evidence="7">
    <location>
        <position position="151"/>
    </location>
    <ligand>
        <name>IMP</name>
        <dbReference type="ChEBI" id="CHEBI:58053"/>
        <note>ligand shared between dimeric partners</note>
    </ligand>
</feature>
<keyword evidence="4 7" id="KW-0658">Purine biosynthesis</keyword>
<dbReference type="InterPro" id="IPR042109">
    <property type="entry name" value="Adenylosuccinate_synth_dom1"/>
</dbReference>
<comment type="caution">
    <text evidence="7">Lacks conserved residue(s) required for the propagation of feature annotation.</text>
</comment>
<comment type="similarity">
    <text evidence="7">Belongs to the adenylosuccinate synthetase family.</text>
</comment>
<keyword evidence="9" id="KW-1185">Reference proteome</keyword>
<sequence length="466" mass="48415">MNAATNGTGRGALLPGRTAGAPVIVVGLGYGDEAKGATVDFLASQIPDTAAVVRWSGGAQAAHNVSHGPRHHTFRQFGSASLLDVRTILRAPMMVNPINLAAEAGELEELGVVDPLGLITADDRALVTTPIHVAMNRAREILRGNARHGSTGEGIGETSAYALAVAGRARAGSMVGNFPVLVDAPAVPAPTLATLQNRAATVQALDALAAYAQPLLAAAGEGALHEPIETIADVLCGVASQIRITDDVDNEIVAAMAAGTVLFEGSQGVLLDEWNGFHPHTTWSTVVPTDLVEWITRTGHTPYVLGLTRCYATRHGAGPMPTEDTKLQLPDVHNREGLYQGAWRTGHLDLPALRYAAAITGRIDGIAVSHLDILGAAELQVADTWDGNRQPLAPVQAQDTTALEQLAAVASAARPDYRPLPVGVDGVTDLIAGATGAPVVITAAGPRRIDRSIRCPPSTQGPTRAS</sequence>
<comment type="catalytic activity">
    <reaction evidence="7">
        <text>IMP + L-aspartate + GTP = N(6)-(1,2-dicarboxyethyl)-AMP + GDP + phosphate + 2 H(+)</text>
        <dbReference type="Rhea" id="RHEA:15753"/>
        <dbReference type="ChEBI" id="CHEBI:15378"/>
        <dbReference type="ChEBI" id="CHEBI:29991"/>
        <dbReference type="ChEBI" id="CHEBI:37565"/>
        <dbReference type="ChEBI" id="CHEBI:43474"/>
        <dbReference type="ChEBI" id="CHEBI:57567"/>
        <dbReference type="ChEBI" id="CHEBI:58053"/>
        <dbReference type="ChEBI" id="CHEBI:58189"/>
        <dbReference type="EC" id="6.3.4.4"/>
    </reaction>
</comment>
<evidence type="ECO:0000256" key="1">
    <source>
        <dbReference type="ARBA" id="ARBA00022598"/>
    </source>
</evidence>
<feature type="binding site" evidence="7">
    <location>
        <position position="32"/>
    </location>
    <ligand>
        <name>Mg(2+)</name>
        <dbReference type="ChEBI" id="CHEBI:18420"/>
    </ligand>
</feature>
<dbReference type="InterPro" id="IPR042110">
    <property type="entry name" value="Adenylosuccinate_synth_dom2"/>
</dbReference>
<dbReference type="Gene3D" id="3.90.170.10">
    <property type="entry name" value="Adenylosuccinate Synthetase, subunit A, domain 3"/>
    <property type="match status" value="1"/>
</dbReference>
<comment type="cofactor">
    <cofactor evidence="7">
        <name>Mg(2+)</name>
        <dbReference type="ChEBI" id="CHEBI:18420"/>
    </cofactor>
    <text evidence="7">Binds 1 Mg(2+) ion per subunit.</text>
</comment>
<dbReference type="SUPFAM" id="SSF52540">
    <property type="entry name" value="P-loop containing nucleoside triphosphate hydrolases"/>
    <property type="match status" value="1"/>
</dbReference>
<dbReference type="Proteomes" id="UP000247591">
    <property type="component" value="Unassembled WGS sequence"/>
</dbReference>
<dbReference type="GO" id="GO:0005737">
    <property type="term" value="C:cytoplasm"/>
    <property type="evidence" value="ECO:0007669"/>
    <property type="project" value="UniProtKB-SubCell"/>
</dbReference>
<accession>A0A318RMV4</accession>
<dbReference type="GO" id="GO:0004019">
    <property type="term" value="F:adenylosuccinate synthase activity"/>
    <property type="evidence" value="ECO:0007669"/>
    <property type="project" value="UniProtKB-UniRule"/>
</dbReference>
<feature type="binding site" description="in other chain" evidence="7">
    <location>
        <position position="267"/>
    </location>
    <ligand>
        <name>IMP</name>
        <dbReference type="ChEBI" id="CHEBI:58053"/>
        <note>ligand shared between dimeric partners</note>
    </ligand>
</feature>
<keyword evidence="6 7" id="KW-0342">GTP-binding</keyword>
<dbReference type="HAMAP" id="MF_00011">
    <property type="entry name" value="Adenylosucc_synth"/>
    <property type="match status" value="1"/>
</dbReference>
<dbReference type="EMBL" id="QJSP01000005">
    <property type="protein sequence ID" value="PYE17894.1"/>
    <property type="molecule type" value="Genomic_DNA"/>
</dbReference>
<dbReference type="GO" id="GO:0044208">
    <property type="term" value="P:'de novo' AMP biosynthetic process"/>
    <property type="evidence" value="ECO:0007669"/>
    <property type="project" value="UniProtKB-UniRule"/>
</dbReference>
<keyword evidence="5 7" id="KW-0460">Magnesium</keyword>
<evidence type="ECO:0000256" key="7">
    <source>
        <dbReference type="HAMAP-Rule" id="MF_00011"/>
    </source>
</evidence>
<keyword evidence="2 7" id="KW-0479">Metal-binding</keyword>
<dbReference type="InterPro" id="IPR027417">
    <property type="entry name" value="P-loop_NTPase"/>
</dbReference>
<dbReference type="PANTHER" id="PTHR11846">
    <property type="entry name" value="ADENYLOSUCCINATE SYNTHETASE"/>
    <property type="match status" value="1"/>
</dbReference>
<name>A0A318RMV4_WILLI</name>
<keyword evidence="1 7" id="KW-0436">Ligase</keyword>
<dbReference type="AlphaFoldDB" id="A0A318RMV4"/>
<evidence type="ECO:0000256" key="5">
    <source>
        <dbReference type="ARBA" id="ARBA00022842"/>
    </source>
</evidence>
<comment type="subunit">
    <text evidence="7">Homodimer.</text>
</comment>
<feature type="active site" description="Proton donor" evidence="7">
    <location>
        <position position="63"/>
    </location>
</feature>
<gene>
    <name evidence="7" type="primary">purA</name>
    <name evidence="8" type="ORF">DFR67_10539</name>
</gene>
<dbReference type="InterPro" id="IPR042111">
    <property type="entry name" value="Adenylosuccinate_synth_dom3"/>
</dbReference>
<dbReference type="Pfam" id="PF00709">
    <property type="entry name" value="Adenylsucc_synt"/>
    <property type="match status" value="1"/>
</dbReference>
<evidence type="ECO:0000313" key="9">
    <source>
        <dbReference type="Proteomes" id="UP000247591"/>
    </source>
</evidence>
<dbReference type="OrthoDB" id="3959406at2"/>
<feature type="binding site" evidence="7">
    <location>
        <begin position="443"/>
        <end position="445"/>
    </location>
    <ligand>
        <name>GTP</name>
        <dbReference type="ChEBI" id="CHEBI:37565"/>
    </ligand>
</feature>
<dbReference type="RefSeq" id="WP_110469303.1">
    <property type="nucleotide sequence ID" value="NZ_QJSP01000005.1"/>
</dbReference>
<evidence type="ECO:0000313" key="8">
    <source>
        <dbReference type="EMBL" id="PYE17894.1"/>
    </source>
</evidence>